<dbReference type="InterPro" id="IPR058031">
    <property type="entry name" value="AAA_lid_NorR"/>
</dbReference>
<dbReference type="Pfam" id="PF00158">
    <property type="entry name" value="Sigma54_activat"/>
    <property type="match status" value="1"/>
</dbReference>
<keyword evidence="1" id="KW-0547">Nucleotide-binding</keyword>
<dbReference type="InterPro" id="IPR003593">
    <property type="entry name" value="AAA+_ATPase"/>
</dbReference>
<name>A0AAU7DIS9_9BACT</name>
<dbReference type="GO" id="GO:0000160">
    <property type="term" value="P:phosphorelay signal transduction system"/>
    <property type="evidence" value="ECO:0007669"/>
    <property type="project" value="InterPro"/>
</dbReference>
<dbReference type="PROSITE" id="PS50045">
    <property type="entry name" value="SIGMA54_INTERACT_4"/>
    <property type="match status" value="1"/>
</dbReference>
<dbReference type="GO" id="GO:0005524">
    <property type="term" value="F:ATP binding"/>
    <property type="evidence" value="ECO:0007669"/>
    <property type="project" value="UniProtKB-KW"/>
</dbReference>
<evidence type="ECO:0000256" key="4">
    <source>
        <dbReference type="ARBA" id="ARBA00023125"/>
    </source>
</evidence>
<dbReference type="Gene3D" id="3.40.50.300">
    <property type="entry name" value="P-loop containing nucleotide triphosphate hydrolases"/>
    <property type="match status" value="1"/>
</dbReference>
<protein>
    <submittedName>
        <fullName evidence="9">Sigma-54 dependent transcriptional regulator</fullName>
    </submittedName>
</protein>
<dbReference type="EMBL" id="CP121196">
    <property type="protein sequence ID" value="XBH17749.1"/>
    <property type="molecule type" value="Genomic_DNA"/>
</dbReference>
<dbReference type="SUPFAM" id="SSF52172">
    <property type="entry name" value="CheY-like"/>
    <property type="match status" value="1"/>
</dbReference>
<dbReference type="GO" id="GO:0006355">
    <property type="term" value="P:regulation of DNA-templated transcription"/>
    <property type="evidence" value="ECO:0007669"/>
    <property type="project" value="InterPro"/>
</dbReference>
<dbReference type="AlphaFoldDB" id="A0AAU7DIS9"/>
<organism evidence="9">
    <name type="scientific">Telmatobacter sp. DSM 110680</name>
    <dbReference type="NCBI Taxonomy" id="3036704"/>
    <lineage>
        <taxon>Bacteria</taxon>
        <taxon>Pseudomonadati</taxon>
        <taxon>Acidobacteriota</taxon>
        <taxon>Terriglobia</taxon>
        <taxon>Terriglobales</taxon>
        <taxon>Acidobacteriaceae</taxon>
        <taxon>Telmatobacter</taxon>
    </lineage>
</organism>
<evidence type="ECO:0000259" key="7">
    <source>
        <dbReference type="PROSITE" id="PS50045"/>
    </source>
</evidence>
<feature type="domain" description="Response regulatory" evidence="8">
    <location>
        <begin position="22"/>
        <end position="138"/>
    </location>
</feature>
<reference evidence="9" key="1">
    <citation type="submission" date="2023-03" db="EMBL/GenBank/DDBJ databases">
        <title>Edaphobacter sp.</title>
        <authorList>
            <person name="Huber K.J."/>
            <person name="Papendorf J."/>
            <person name="Pilke C."/>
            <person name="Bunk B."/>
            <person name="Sproeer C."/>
            <person name="Pester M."/>
        </authorList>
    </citation>
    <scope>NUCLEOTIDE SEQUENCE</scope>
    <source>
        <strain evidence="9">DSM 110680</strain>
    </source>
</reference>
<dbReference type="GO" id="GO:0003677">
    <property type="term" value="F:DNA binding"/>
    <property type="evidence" value="ECO:0007669"/>
    <property type="project" value="UniProtKB-KW"/>
</dbReference>
<dbReference type="RefSeq" id="WP_348262974.1">
    <property type="nucleotide sequence ID" value="NZ_CP121196.1"/>
</dbReference>
<dbReference type="PROSITE" id="PS00688">
    <property type="entry name" value="SIGMA54_INTERACT_3"/>
    <property type="match status" value="1"/>
</dbReference>
<gene>
    <name evidence="9" type="ORF">P8935_00100</name>
</gene>
<dbReference type="InterPro" id="IPR011006">
    <property type="entry name" value="CheY-like_superfamily"/>
</dbReference>
<dbReference type="SMART" id="SM00382">
    <property type="entry name" value="AAA"/>
    <property type="match status" value="1"/>
</dbReference>
<keyword evidence="5" id="KW-0804">Transcription</keyword>
<dbReference type="Gene3D" id="3.40.50.2300">
    <property type="match status" value="1"/>
</dbReference>
<feature type="modified residue" description="4-aspartylphosphate" evidence="6">
    <location>
        <position position="70"/>
    </location>
</feature>
<dbReference type="Gene3D" id="1.10.8.60">
    <property type="match status" value="1"/>
</dbReference>
<evidence type="ECO:0000259" key="8">
    <source>
        <dbReference type="PROSITE" id="PS50110"/>
    </source>
</evidence>
<dbReference type="Pfam" id="PF25601">
    <property type="entry name" value="AAA_lid_14"/>
    <property type="match status" value="1"/>
</dbReference>
<keyword evidence="3" id="KW-0805">Transcription regulation</keyword>
<dbReference type="InterPro" id="IPR002078">
    <property type="entry name" value="Sigma_54_int"/>
</dbReference>
<keyword evidence="4" id="KW-0238">DNA-binding</keyword>
<dbReference type="PANTHER" id="PTHR32071">
    <property type="entry name" value="TRANSCRIPTIONAL REGULATORY PROTEIN"/>
    <property type="match status" value="1"/>
</dbReference>
<evidence type="ECO:0000256" key="5">
    <source>
        <dbReference type="ARBA" id="ARBA00023163"/>
    </source>
</evidence>
<dbReference type="InterPro" id="IPR001789">
    <property type="entry name" value="Sig_transdc_resp-reg_receiver"/>
</dbReference>
<evidence type="ECO:0000256" key="3">
    <source>
        <dbReference type="ARBA" id="ARBA00023015"/>
    </source>
</evidence>
<dbReference type="PROSITE" id="PS50110">
    <property type="entry name" value="RESPONSE_REGULATORY"/>
    <property type="match status" value="1"/>
</dbReference>
<dbReference type="SUPFAM" id="SSF52540">
    <property type="entry name" value="P-loop containing nucleoside triphosphate hydrolases"/>
    <property type="match status" value="1"/>
</dbReference>
<evidence type="ECO:0000256" key="6">
    <source>
        <dbReference type="PROSITE-ProRule" id="PRU00169"/>
    </source>
</evidence>
<evidence type="ECO:0000256" key="2">
    <source>
        <dbReference type="ARBA" id="ARBA00022840"/>
    </source>
</evidence>
<proteinExistence type="predicted"/>
<dbReference type="CDD" id="cd00009">
    <property type="entry name" value="AAA"/>
    <property type="match status" value="1"/>
</dbReference>
<feature type="domain" description="Sigma-54 factor interaction" evidence="7">
    <location>
        <begin position="163"/>
        <end position="392"/>
    </location>
</feature>
<evidence type="ECO:0000313" key="9">
    <source>
        <dbReference type="EMBL" id="XBH17749.1"/>
    </source>
</evidence>
<dbReference type="FunFam" id="3.40.50.300:FF:000006">
    <property type="entry name" value="DNA-binding transcriptional regulator NtrC"/>
    <property type="match status" value="1"/>
</dbReference>
<dbReference type="InterPro" id="IPR027417">
    <property type="entry name" value="P-loop_NTPase"/>
</dbReference>
<dbReference type="PROSITE" id="PS00676">
    <property type="entry name" value="SIGMA54_INTERACT_2"/>
    <property type="match status" value="1"/>
</dbReference>
<sequence>MIPAQNVPLAVPAGRPGTAQQRVCIVTLDEEFVEIFRAELQPWVEIVARETYEDLARWTREKQVSAVVIDIDTHGEDSLGGLAVVTELRRLNSDFTLISMSRARARSVEKQALTAGADAHFRTPVDVAELRMTLLDSLRRHNDEAERERSRQQVMDASRFQDFIGVSEPMRLVYDAIQQIAASNINVLIRGESGTGKELAARAIVALSRRANKPFIRLNCAALPENLIESELFGSERGAFTGATESRPGHIEMADGGTLFLDEIATLTLPLQTKLLRVLEDHHVQRLGGRSLRKIDFRLICATNEPLEEMARTGKFREDLYYRIHVIPIQLPPLRERFGDMPLLCEYFLQIHCSANGIPLKRISADALAALEEHTWPGNVRELENLIQRLIVTTRHEEIVPADLPPRVIEQSLAASEAILLPDGGTDFDGQVRQLEIALLTTALRRGEGSKTAAARLLKVDVQKMKYLCRKYSL</sequence>
<dbReference type="InterPro" id="IPR025943">
    <property type="entry name" value="Sigma_54_int_dom_ATP-bd_2"/>
</dbReference>
<keyword evidence="2" id="KW-0067">ATP-binding</keyword>
<keyword evidence="6" id="KW-0597">Phosphoprotein</keyword>
<accession>A0AAU7DIS9</accession>
<dbReference type="InterPro" id="IPR025944">
    <property type="entry name" value="Sigma_54_int_dom_CS"/>
</dbReference>
<evidence type="ECO:0000256" key="1">
    <source>
        <dbReference type="ARBA" id="ARBA00022741"/>
    </source>
</evidence>